<dbReference type="GO" id="GO:0042910">
    <property type="term" value="F:xenobiotic transmembrane transporter activity"/>
    <property type="evidence" value="ECO:0007669"/>
    <property type="project" value="TreeGrafter"/>
</dbReference>
<protein>
    <submittedName>
        <fullName evidence="2">Efflux RND transporter permease subunit</fullName>
    </submittedName>
</protein>
<dbReference type="Pfam" id="PF00873">
    <property type="entry name" value="ACR_tran"/>
    <property type="match status" value="1"/>
</dbReference>
<feature type="transmembrane region" description="Helical" evidence="1">
    <location>
        <begin position="917"/>
        <end position="942"/>
    </location>
</feature>
<name>A0A6H1WQ77_9BACT</name>
<keyword evidence="1" id="KW-1133">Transmembrane helix</keyword>
<dbReference type="AlphaFoldDB" id="A0A6H1WQ77"/>
<evidence type="ECO:0000256" key="1">
    <source>
        <dbReference type="SAM" id="Phobius"/>
    </source>
</evidence>
<keyword evidence="1" id="KW-0812">Transmembrane</keyword>
<feature type="transmembrane region" description="Helical" evidence="1">
    <location>
        <begin position="994"/>
        <end position="1020"/>
    </location>
</feature>
<dbReference type="PANTHER" id="PTHR32063:SF33">
    <property type="entry name" value="RND SUPERFAMILY EFFLUX PUMP PERMEASE COMPONENT"/>
    <property type="match status" value="1"/>
</dbReference>
<evidence type="ECO:0000313" key="3">
    <source>
        <dbReference type="Proteomes" id="UP000501253"/>
    </source>
</evidence>
<feature type="transmembrane region" description="Helical" evidence="1">
    <location>
        <begin position="459"/>
        <end position="481"/>
    </location>
</feature>
<dbReference type="PRINTS" id="PR00702">
    <property type="entry name" value="ACRIFLAVINRP"/>
</dbReference>
<feature type="transmembrane region" description="Helical" evidence="1">
    <location>
        <begin position="869"/>
        <end position="884"/>
    </location>
</feature>
<dbReference type="Proteomes" id="UP000501253">
    <property type="component" value="Chromosome"/>
</dbReference>
<organism evidence="2 3">
    <name type="scientific">Thermosulfurimonas marina</name>
    <dbReference type="NCBI Taxonomy" id="2047767"/>
    <lineage>
        <taxon>Bacteria</taxon>
        <taxon>Pseudomonadati</taxon>
        <taxon>Thermodesulfobacteriota</taxon>
        <taxon>Thermodesulfobacteria</taxon>
        <taxon>Thermodesulfobacteriales</taxon>
        <taxon>Thermodesulfobacteriaceae</taxon>
        <taxon>Thermosulfurimonas</taxon>
    </lineage>
</organism>
<dbReference type="Gene3D" id="3.30.70.1440">
    <property type="entry name" value="Multidrug efflux transporter AcrB pore domain"/>
    <property type="match status" value="1"/>
</dbReference>
<feature type="transmembrane region" description="Helical" evidence="1">
    <location>
        <begin position="963"/>
        <end position="982"/>
    </location>
</feature>
<dbReference type="GO" id="GO:0005886">
    <property type="term" value="C:plasma membrane"/>
    <property type="evidence" value="ECO:0007669"/>
    <property type="project" value="TreeGrafter"/>
</dbReference>
<dbReference type="Gene3D" id="1.20.1640.10">
    <property type="entry name" value="Multidrug efflux transporter AcrB transmembrane domain"/>
    <property type="match status" value="2"/>
</dbReference>
<dbReference type="InterPro" id="IPR001036">
    <property type="entry name" value="Acrflvin-R"/>
</dbReference>
<feature type="transmembrane region" description="Helical" evidence="1">
    <location>
        <begin position="428"/>
        <end position="447"/>
    </location>
</feature>
<dbReference type="SUPFAM" id="SSF82693">
    <property type="entry name" value="Multidrug efflux transporter AcrB pore domain, PN1, PN2, PC1 and PC2 subdomains"/>
    <property type="match status" value="2"/>
</dbReference>
<feature type="transmembrane region" description="Helical" evidence="1">
    <location>
        <begin position="331"/>
        <end position="350"/>
    </location>
</feature>
<dbReference type="RefSeq" id="WP_168718718.1">
    <property type="nucleotide sequence ID" value="NZ_CP042909.1"/>
</dbReference>
<keyword evidence="1" id="KW-0472">Membrane</keyword>
<keyword evidence="3" id="KW-1185">Reference proteome</keyword>
<dbReference type="Gene3D" id="3.30.2090.10">
    <property type="entry name" value="Multidrug efflux transporter AcrB TolC docking domain, DN and DC subdomains"/>
    <property type="match status" value="2"/>
</dbReference>
<dbReference type="SUPFAM" id="SSF82714">
    <property type="entry name" value="Multidrug efflux transporter AcrB TolC docking domain, DN and DC subdomains"/>
    <property type="match status" value="2"/>
</dbReference>
<dbReference type="KEGG" id="tmai:FVE67_00465"/>
<dbReference type="SUPFAM" id="SSF82866">
    <property type="entry name" value="Multidrug efflux transporter AcrB transmembrane domain"/>
    <property type="match status" value="2"/>
</dbReference>
<feature type="transmembrane region" description="Helical" evidence="1">
    <location>
        <begin position="517"/>
        <end position="537"/>
    </location>
</feature>
<dbReference type="PANTHER" id="PTHR32063">
    <property type="match status" value="1"/>
</dbReference>
<dbReference type="EMBL" id="CP042909">
    <property type="protein sequence ID" value="QJA05352.1"/>
    <property type="molecule type" value="Genomic_DNA"/>
</dbReference>
<dbReference type="InterPro" id="IPR027463">
    <property type="entry name" value="AcrB_DN_DC_subdom"/>
</dbReference>
<evidence type="ECO:0000313" key="2">
    <source>
        <dbReference type="EMBL" id="QJA05352.1"/>
    </source>
</evidence>
<reference evidence="2 3" key="1">
    <citation type="submission" date="2019-08" db="EMBL/GenBank/DDBJ databases">
        <title>Complete genome sequence of Thermosulfurimonas marina SU872T, an anaerobic thermophilic chemolithoautotrophic bacterium isolated from a shallow marine hydrothermal vent.</title>
        <authorList>
            <person name="Allioux M."/>
            <person name="Jebbar M."/>
            <person name="Slobodkina G."/>
            <person name="Slobodkin A."/>
            <person name="Moalic Y."/>
            <person name="Frolova A."/>
            <person name="Shao Z."/>
            <person name="Alain K."/>
        </authorList>
    </citation>
    <scope>NUCLEOTIDE SEQUENCE [LARGE SCALE GENOMIC DNA]</scope>
    <source>
        <strain evidence="2 3">SU872</strain>
    </source>
</reference>
<feature type="transmembrane region" description="Helical" evidence="1">
    <location>
        <begin position="891"/>
        <end position="911"/>
    </location>
</feature>
<feature type="transmembrane region" description="Helical" evidence="1">
    <location>
        <begin position="386"/>
        <end position="408"/>
    </location>
</feature>
<dbReference type="Gene3D" id="3.30.70.1320">
    <property type="entry name" value="Multidrug efflux transporter AcrB pore domain like"/>
    <property type="match status" value="1"/>
</dbReference>
<sequence>MRSIITWFIKNQVAANLLLLLILAGGLLSLLTMKVELFPEVSPDQIQISVEYRGASPQEIEESVIRPIEERIASLSGIDRIVSVAREGQGSILVEVLEGWDVHELFNDIKTEVDGLTTLPREAERPIVKRVVLRQEVLNLALYGDTDRETLKYWTERVKDRLLDLPGITEVDYYGVLPREIHIEIPEKSLRKYGLSLDQIAELISRESLDVAAGRLKNPREEFLVHIRGRRYFADEYRRLRLFGGRQGGTVHLSALGEVREELRDSRDYAIYYQGKPAAVIEVFRVGDQNVLRLARTVKENLPRIRAELPEGLHLEIMRDRTEILVSRIKLLVKNMLFGMILVTVLLSFFLHLNLAFWVILGIPLSFAFALWVMPHLGLSLNMISLFAFILVLGIVVDDAIVVGENVFHRRERGAGRLAAAVEGTLEVALPVTFSVLTTMAAFWPLFYGVGAMGRFIRVIPAVVILVLAGSLLEALFILPAHLYEARLPRKAPPLSRPLEAFVYGPFKGFLLRALDLRWFTAATLTALLLVVFSLWLGGRLRFTFFPKVEGNRMVATLRMPPGTPIERTLQTIRKVEAAGIEVVRAAERRYGRPLLQYSVISAGSTIVGPHGGPPELGSHIAAVEMRLVPLEKRPGISTRDLVSAWRKEVGDLPEAESLTFSGELFSMGKAISVALSHHDEGLLRAAVEDLKSRLRKIQGLHDVEDSLEEGKEELRFRLKPEAQALGIGLLDVARTVRAAFYGAEALRFQRGEDEISVLVRLPRKERSTLETLKHLRVRNTQGLEVPLLEVAEPYFAPGYIKLERLNRRRVIYVRAEVDERVLTGSEARKLLKQKVLPELSLRYPGLSWSFEGEGREEARTMRALKKEFLLALIFIYILLAIPLRSFGQPLLIMLAIPFGIVGAFLGHLLLGYQLSILSFFGIVGLAGVVVNDALILVDLANRLRAEGKPLRAVVEKATLRRFRPVILTTLTTFFGLLPMIFEKSLQARFLIPMALSLAFGVLFATAITLLLIPCGYLILEDLRAMIRRS</sequence>
<dbReference type="Gene3D" id="3.30.70.1430">
    <property type="entry name" value="Multidrug efflux transporter AcrB pore domain"/>
    <property type="match status" value="2"/>
</dbReference>
<proteinExistence type="predicted"/>
<accession>A0A6H1WQ77</accession>
<gene>
    <name evidence="2" type="ORF">FVE67_00465</name>
</gene>
<feature type="transmembrane region" description="Helical" evidence="1">
    <location>
        <begin position="355"/>
        <end position="374"/>
    </location>
</feature>